<dbReference type="RefSeq" id="WP_073149026.1">
    <property type="nucleotide sequence ID" value="NZ_FRAG01000017.1"/>
</dbReference>
<evidence type="ECO:0000259" key="2">
    <source>
        <dbReference type="Pfam" id="PF02481"/>
    </source>
</evidence>
<sequence length="360" mass="40165">MKDIDYIIWLNSIHGIGLATIERFIKYFGSLDNLWKAPANEIYDFPNITKKVADKLIETRRIEYINKYKERLLSNKVKCIIKSDILYPERLKNIEKPPRILYVKGNIIQEDCNAIAIIGSRRCTSYGKNIAYRFAKEMAGYGITIISGMAYGIDSAAHRGALDGGGRTIAVLGCGVDICYPKNNVNLMKKIIENGAVISEYSLGTQPRPGNFPTRNRIIAGLSKGVLVVEAGLKSGTLITIDYALQQGKDVFAIPGNINCSVSKGTNKLIKEGAKPVTCVEDILEEYNIRKQSWDYDTKFNDLSDSERTVIEVIKRKQPIHIDMISSILHLAPSTVNSLITILEIKDLVEQLPGKIIILK</sequence>
<proteinExistence type="inferred from homology"/>
<evidence type="ECO:0000256" key="1">
    <source>
        <dbReference type="ARBA" id="ARBA00006525"/>
    </source>
</evidence>
<dbReference type="GO" id="GO:0009294">
    <property type="term" value="P:DNA-mediated transformation"/>
    <property type="evidence" value="ECO:0007669"/>
    <property type="project" value="InterPro"/>
</dbReference>
<dbReference type="AlphaFoldDB" id="A0A1M6NL60"/>
<dbReference type="InterPro" id="IPR041614">
    <property type="entry name" value="DprA_WH"/>
</dbReference>
<protein>
    <submittedName>
        <fullName evidence="4">DNA processing protein</fullName>
    </submittedName>
</protein>
<dbReference type="Pfam" id="PF17782">
    <property type="entry name" value="WHD_DprA"/>
    <property type="match status" value="1"/>
</dbReference>
<accession>A0A1M6NL60</accession>
<dbReference type="InterPro" id="IPR036388">
    <property type="entry name" value="WH-like_DNA-bd_sf"/>
</dbReference>
<dbReference type="STRING" id="1121301.SAMN02745912_01772"/>
<feature type="domain" description="DprA winged helix" evidence="3">
    <location>
        <begin position="302"/>
        <end position="355"/>
    </location>
</feature>
<organism evidence="4 5">
    <name type="scientific">Paramaledivibacter caminithermalis (strain DSM 15212 / CIP 107654 / DViRD3)</name>
    <name type="common">Clostridium caminithermale</name>
    <dbReference type="NCBI Taxonomy" id="1121301"/>
    <lineage>
        <taxon>Bacteria</taxon>
        <taxon>Bacillati</taxon>
        <taxon>Bacillota</taxon>
        <taxon>Clostridia</taxon>
        <taxon>Peptostreptococcales</taxon>
        <taxon>Caminicellaceae</taxon>
        <taxon>Paramaledivibacter</taxon>
    </lineage>
</organism>
<evidence type="ECO:0000313" key="5">
    <source>
        <dbReference type="Proteomes" id="UP000184465"/>
    </source>
</evidence>
<evidence type="ECO:0000259" key="3">
    <source>
        <dbReference type="Pfam" id="PF17782"/>
    </source>
</evidence>
<evidence type="ECO:0000313" key="4">
    <source>
        <dbReference type="EMBL" id="SHJ96304.1"/>
    </source>
</evidence>
<comment type="similarity">
    <text evidence="1">Belongs to the DprA/Smf family.</text>
</comment>
<dbReference type="PANTHER" id="PTHR43022:SF1">
    <property type="entry name" value="PROTEIN SMF"/>
    <property type="match status" value="1"/>
</dbReference>
<keyword evidence="5" id="KW-1185">Reference proteome</keyword>
<reference evidence="4 5" key="1">
    <citation type="submission" date="2016-11" db="EMBL/GenBank/DDBJ databases">
        <authorList>
            <person name="Jaros S."/>
            <person name="Januszkiewicz K."/>
            <person name="Wedrychowicz H."/>
        </authorList>
    </citation>
    <scope>NUCLEOTIDE SEQUENCE [LARGE SCALE GENOMIC DNA]</scope>
    <source>
        <strain evidence="4 5">DSM 15212</strain>
    </source>
</reference>
<dbReference type="Proteomes" id="UP000184465">
    <property type="component" value="Unassembled WGS sequence"/>
</dbReference>
<dbReference type="NCBIfam" id="TIGR00732">
    <property type="entry name" value="dprA"/>
    <property type="match status" value="1"/>
</dbReference>
<dbReference type="Pfam" id="PF02481">
    <property type="entry name" value="DNA_processg_A"/>
    <property type="match status" value="1"/>
</dbReference>
<dbReference type="SUPFAM" id="SSF102405">
    <property type="entry name" value="MCP/YpsA-like"/>
    <property type="match status" value="1"/>
</dbReference>
<dbReference type="InterPro" id="IPR003488">
    <property type="entry name" value="DprA"/>
</dbReference>
<dbReference type="InterPro" id="IPR036390">
    <property type="entry name" value="WH_DNA-bd_sf"/>
</dbReference>
<name>A0A1M6NL60_PARC5</name>
<dbReference type="Gene3D" id="3.40.50.450">
    <property type="match status" value="1"/>
</dbReference>
<dbReference type="EMBL" id="FRAG01000017">
    <property type="protein sequence ID" value="SHJ96304.1"/>
    <property type="molecule type" value="Genomic_DNA"/>
</dbReference>
<dbReference type="SUPFAM" id="SSF47781">
    <property type="entry name" value="RuvA domain 2-like"/>
    <property type="match status" value="1"/>
</dbReference>
<dbReference type="Gene3D" id="1.10.10.10">
    <property type="entry name" value="Winged helix-like DNA-binding domain superfamily/Winged helix DNA-binding domain"/>
    <property type="match status" value="1"/>
</dbReference>
<dbReference type="InterPro" id="IPR010994">
    <property type="entry name" value="RuvA_2-like"/>
</dbReference>
<gene>
    <name evidence="4" type="ORF">SAMN02745912_01772</name>
</gene>
<dbReference type="OrthoDB" id="9785707at2"/>
<dbReference type="PANTHER" id="PTHR43022">
    <property type="entry name" value="PROTEIN SMF"/>
    <property type="match status" value="1"/>
</dbReference>
<feature type="domain" description="Smf/DprA SLOG" evidence="2">
    <location>
        <begin position="79"/>
        <end position="287"/>
    </location>
</feature>
<dbReference type="SUPFAM" id="SSF46785">
    <property type="entry name" value="Winged helix' DNA-binding domain"/>
    <property type="match status" value="1"/>
</dbReference>
<dbReference type="InterPro" id="IPR057666">
    <property type="entry name" value="DrpA_SLOG"/>
</dbReference>